<dbReference type="EC" id="3.13.2.1" evidence="6"/>
<feature type="binding site" evidence="8">
    <location>
        <position position="342"/>
    </location>
    <ligand>
        <name>NAD(+)</name>
        <dbReference type="ChEBI" id="CHEBI:57540"/>
    </ligand>
</feature>
<dbReference type="FunFam" id="3.40.50.720:FF:000004">
    <property type="entry name" value="Adenosylhomocysteinase"/>
    <property type="match status" value="1"/>
</dbReference>
<dbReference type="InterPro" id="IPR015878">
    <property type="entry name" value="Ado_hCys_hydrolase_NAD-bd"/>
</dbReference>
<dbReference type="PANTHER" id="PTHR23420:SF0">
    <property type="entry name" value="ADENOSYLHOMOCYSTEINASE"/>
    <property type="match status" value="1"/>
</dbReference>
<feature type="binding site" evidence="7">
    <location>
        <position position="56"/>
    </location>
    <ligand>
        <name>substrate</name>
    </ligand>
</feature>
<dbReference type="SMART" id="SM00997">
    <property type="entry name" value="AdoHcyase_NAD"/>
    <property type="match status" value="1"/>
</dbReference>
<dbReference type="GO" id="GO:0033353">
    <property type="term" value="P:S-adenosylmethionine cycle"/>
    <property type="evidence" value="ECO:0007669"/>
    <property type="project" value="TreeGrafter"/>
</dbReference>
<feature type="binding site" evidence="7">
    <location>
        <position position="186"/>
    </location>
    <ligand>
        <name>substrate</name>
    </ligand>
</feature>
<dbReference type="GO" id="GO:0005829">
    <property type="term" value="C:cytosol"/>
    <property type="evidence" value="ECO:0007669"/>
    <property type="project" value="TreeGrafter"/>
</dbReference>
<organism evidence="11 12">
    <name type="scientific">Cenarchaeum symbiosum (strain A)</name>
    <dbReference type="NCBI Taxonomy" id="414004"/>
    <lineage>
        <taxon>Archaea</taxon>
        <taxon>Nitrososphaerota</taxon>
        <taxon>Candidatus Cenarchaeales</taxon>
        <taxon>Candidatus Cenarchaeaceae</taxon>
        <taxon>Candidatus Cenarchaeum</taxon>
    </lineage>
</organism>
<name>A0RXE6_CENSY</name>
<keyword evidence="12" id="KW-1185">Reference proteome</keyword>
<dbReference type="SUPFAM" id="SSF51735">
    <property type="entry name" value="NAD(P)-binding Rossmann-fold domains"/>
    <property type="match status" value="1"/>
</dbReference>
<dbReference type="InterPro" id="IPR000043">
    <property type="entry name" value="Adenosylhomocysteinase-like"/>
</dbReference>
<evidence type="ECO:0000313" key="12">
    <source>
        <dbReference type="Proteomes" id="UP000000758"/>
    </source>
</evidence>
<dbReference type="PIRSF" id="PIRSF001109">
    <property type="entry name" value="Ad_hcy_hydrolase"/>
    <property type="match status" value="1"/>
</dbReference>
<feature type="domain" description="S-adenosyl-L-homocysteine hydrolase NAD binding" evidence="10">
    <location>
        <begin position="187"/>
        <end position="348"/>
    </location>
</feature>
<reference evidence="11 12" key="1">
    <citation type="journal article" date="2006" name="Proc. Natl. Acad. Sci. U.S.A.">
        <title>Genomic analysis of the uncultivated marine crenarchaeote Cenarchaeum symbiosum.</title>
        <authorList>
            <person name="Hallam S.J."/>
            <person name="Konstantinidis K.T."/>
            <person name="Putnam N."/>
            <person name="Schleper C."/>
            <person name="Watanabe Y."/>
            <person name="Sugahara J."/>
            <person name="Preston C."/>
            <person name="de la Torre J."/>
            <person name="Richardson P.M."/>
            <person name="DeLong E.F."/>
        </authorList>
    </citation>
    <scope>NUCLEOTIDE SEQUENCE [LARGE SCALE GENOMIC DNA]</scope>
    <source>
        <strain evidence="12">A</strain>
    </source>
</reference>
<dbReference type="CDD" id="cd00401">
    <property type="entry name" value="SAHH"/>
    <property type="match status" value="1"/>
</dbReference>
<evidence type="ECO:0000256" key="4">
    <source>
        <dbReference type="ARBA" id="ARBA00023027"/>
    </source>
</evidence>
<dbReference type="NCBIfam" id="NF004005">
    <property type="entry name" value="PRK05476.2-3"/>
    <property type="match status" value="1"/>
</dbReference>
<comment type="cofactor">
    <cofactor evidence="8">
        <name>NAD(+)</name>
        <dbReference type="ChEBI" id="CHEBI:57540"/>
    </cofactor>
    <text evidence="8">Binds 1 NAD(+) per subunit.</text>
</comment>
<gene>
    <name evidence="11" type="ordered locus">CENSYa_1390</name>
</gene>
<evidence type="ECO:0000259" key="10">
    <source>
        <dbReference type="SMART" id="SM00997"/>
    </source>
</evidence>
<keyword evidence="4 8" id="KW-0520">NAD</keyword>
<dbReference type="EnsemblBacteria" id="ABK78013">
    <property type="protein sequence ID" value="ABK78013"/>
    <property type="gene ID" value="CENSYa_1390"/>
</dbReference>
<comment type="pathway">
    <text evidence="5">Amino-acid biosynthesis.</text>
</comment>
<dbReference type="AlphaFoldDB" id="A0RXE6"/>
<proteinExistence type="inferred from homology"/>
<dbReference type="Gene3D" id="3.40.50.1480">
    <property type="entry name" value="Adenosylhomocysteinase-like"/>
    <property type="match status" value="1"/>
</dbReference>
<dbReference type="HOGENOM" id="CLU_025194_2_1_2"/>
<evidence type="ECO:0000256" key="8">
    <source>
        <dbReference type="PIRSR" id="PIRSR001109-2"/>
    </source>
</evidence>
<dbReference type="STRING" id="414004.CENSYa_1390"/>
<evidence type="ECO:0000256" key="7">
    <source>
        <dbReference type="PIRSR" id="PIRSR001109-1"/>
    </source>
</evidence>
<evidence type="ECO:0000256" key="9">
    <source>
        <dbReference type="RuleBase" id="RU004166"/>
    </source>
</evidence>
<feature type="binding site" evidence="7">
    <location>
        <position position="152"/>
    </location>
    <ligand>
        <name>substrate</name>
    </ligand>
</feature>
<dbReference type="EMBL" id="DP000238">
    <property type="protein sequence ID" value="ABK78013.1"/>
    <property type="molecule type" value="Genomic_DNA"/>
</dbReference>
<dbReference type="SMART" id="SM00996">
    <property type="entry name" value="AdoHcyase"/>
    <property type="match status" value="1"/>
</dbReference>
<evidence type="ECO:0000256" key="6">
    <source>
        <dbReference type="NCBIfam" id="TIGR00936"/>
    </source>
</evidence>
<dbReference type="InterPro" id="IPR036291">
    <property type="entry name" value="NAD(P)-bd_dom_sf"/>
</dbReference>
<dbReference type="Gene3D" id="3.40.50.720">
    <property type="entry name" value="NAD(P)-binding Rossmann-like Domain"/>
    <property type="match status" value="1"/>
</dbReference>
<sequence length="416" mass="45935">MAPPKYKVKDIRLAKKGQASYEWARDHMEILDSTLGRLKRSMPLKGVTLGFCLHITKETAVLLIGAKELGARVAACSGNPLTTQDDVAAFLASRGIHIYAWAGQNPKEYDWCIDQVLSHGPSVITDDGADMNVKAHFDGRFSKMPILGSTEETTAGINRIRAMEKQGRLRYPVIAVNDADTKHMFDNRYGTGQSTIDGYLRSMNLLLASKRVVVAGYGWVGKGVAARCRGMGSRVMVTEVNPVRALEAHMEGYEVVPMSRAAPAGDIFITCTGMTGIIRKEHIDKMKDGAVMGNVGHFDVEIDTKYLLKKSRSVREIRPNLDECVLKNGRRVYLVGKGWLANLVAAEGHPPEVMAQSFSNQILAILHILNHHKKMENRLIPVPVEIDQSIARDALAAMGIRIDRLNAEQAKYGDSW</sequence>
<dbReference type="Proteomes" id="UP000000758">
    <property type="component" value="Chromosome"/>
</dbReference>
<dbReference type="Pfam" id="PF00670">
    <property type="entry name" value="AdoHcyase_NAD"/>
    <property type="match status" value="1"/>
</dbReference>
<feature type="binding site" evidence="8">
    <location>
        <begin position="218"/>
        <end position="223"/>
    </location>
    <ligand>
        <name>NAD(+)</name>
        <dbReference type="ChEBI" id="CHEBI:57540"/>
    </ligand>
</feature>
<dbReference type="InterPro" id="IPR042172">
    <property type="entry name" value="Adenosylhomocyst_ase-like_sf"/>
</dbReference>
<evidence type="ECO:0000256" key="3">
    <source>
        <dbReference type="ARBA" id="ARBA00022801"/>
    </source>
</evidence>
<dbReference type="KEGG" id="csy:CENSYa_1390"/>
<evidence type="ECO:0000313" key="11">
    <source>
        <dbReference type="EMBL" id="ABK78013.1"/>
    </source>
</evidence>
<accession>A0RXE6</accession>
<protein>
    <recommendedName>
        <fullName evidence="6">Adenosylhomocysteinase</fullName>
        <ecNumber evidence="6">3.13.2.1</ecNumber>
    </recommendedName>
</protein>
<keyword evidence="2" id="KW-0554">One-carbon metabolism</keyword>
<dbReference type="GO" id="GO:0006730">
    <property type="term" value="P:one-carbon metabolic process"/>
    <property type="evidence" value="ECO:0007669"/>
    <property type="project" value="UniProtKB-UniRule"/>
</dbReference>
<dbReference type="SUPFAM" id="SSF52283">
    <property type="entry name" value="Formate/glycerate dehydrogenase catalytic domain-like"/>
    <property type="match status" value="1"/>
</dbReference>
<evidence type="ECO:0000256" key="1">
    <source>
        <dbReference type="ARBA" id="ARBA00007122"/>
    </source>
</evidence>
<evidence type="ECO:0000256" key="2">
    <source>
        <dbReference type="ARBA" id="ARBA00022563"/>
    </source>
</evidence>
<feature type="binding site" evidence="7">
    <location>
        <position position="182"/>
    </location>
    <ligand>
        <name>substrate</name>
    </ligand>
</feature>
<dbReference type="PANTHER" id="PTHR23420">
    <property type="entry name" value="ADENOSYLHOMOCYSTEINASE"/>
    <property type="match status" value="1"/>
</dbReference>
<evidence type="ECO:0000256" key="5">
    <source>
        <dbReference type="ARBA" id="ARBA00029440"/>
    </source>
</evidence>
<feature type="binding site" evidence="7">
    <location>
        <position position="127"/>
    </location>
    <ligand>
        <name>substrate</name>
    </ligand>
</feature>
<dbReference type="GO" id="GO:0004013">
    <property type="term" value="F:adenosylhomocysteinase activity"/>
    <property type="evidence" value="ECO:0007669"/>
    <property type="project" value="UniProtKB-UniRule"/>
</dbReference>
<keyword evidence="3 11" id="KW-0378">Hydrolase</keyword>
<feature type="binding site" evidence="8">
    <location>
        <position position="239"/>
    </location>
    <ligand>
        <name>NAD(+)</name>
        <dbReference type="ChEBI" id="CHEBI:57540"/>
    </ligand>
</feature>
<dbReference type="PATRIC" id="fig|414004.10.peg.1275"/>
<dbReference type="Pfam" id="PF05221">
    <property type="entry name" value="AdoHcyase"/>
    <property type="match status" value="2"/>
</dbReference>
<dbReference type="NCBIfam" id="TIGR00936">
    <property type="entry name" value="ahcY"/>
    <property type="match status" value="1"/>
</dbReference>
<feature type="binding site" evidence="8">
    <location>
        <position position="349"/>
    </location>
    <ligand>
        <name>NAD(+)</name>
        <dbReference type="ChEBI" id="CHEBI:57540"/>
    </ligand>
</feature>
<comment type="similarity">
    <text evidence="1 9">Belongs to the adenosylhomocysteinase family.</text>
</comment>